<dbReference type="GO" id="GO:0032956">
    <property type="term" value="P:regulation of actin cytoskeleton organization"/>
    <property type="evidence" value="ECO:0007669"/>
    <property type="project" value="TreeGrafter"/>
</dbReference>
<dbReference type="PROSITE" id="PS50238">
    <property type="entry name" value="RHOGAP"/>
    <property type="match status" value="1"/>
</dbReference>
<evidence type="ECO:0000256" key="12">
    <source>
        <dbReference type="ARBA" id="ARBA00070278"/>
    </source>
</evidence>
<evidence type="ECO:0000256" key="9">
    <source>
        <dbReference type="ARBA" id="ARBA00034106"/>
    </source>
</evidence>
<keyword evidence="6" id="KW-0967">Endosome</keyword>
<feature type="compositionally biased region" description="Polar residues" evidence="15">
    <location>
        <begin position="599"/>
        <end position="610"/>
    </location>
</feature>
<dbReference type="EMBL" id="FQ310507">
    <property type="protein sequence ID" value="CBN81722.1"/>
    <property type="molecule type" value="Genomic_DNA"/>
</dbReference>
<dbReference type="PANTHER" id="PTHR14130:SF13">
    <property type="entry name" value="RHO GTPASE-ACTIVATING PROTEIN 44"/>
    <property type="match status" value="1"/>
</dbReference>
<dbReference type="Gene3D" id="1.20.1270.60">
    <property type="entry name" value="Arfaptin homology (AH) domain/BAR domain"/>
    <property type="match status" value="1"/>
</dbReference>
<comment type="subcellular location">
    <subcellularLocation>
        <location evidence="2">Cell projection</location>
        <location evidence="2">Dendrite</location>
    </subcellularLocation>
    <subcellularLocation>
        <location evidence="3">Cell projection</location>
        <location evidence="3">Dendritic spine</location>
    </subcellularLocation>
    <subcellularLocation>
        <location evidence="9">Presynapse</location>
    </subcellularLocation>
    <subcellularLocation>
        <location evidence="1">Recycling endosome</location>
    </subcellularLocation>
</comment>
<evidence type="ECO:0000256" key="8">
    <source>
        <dbReference type="ARBA" id="ARBA00023273"/>
    </source>
</evidence>
<feature type="region of interest" description="Disordered" evidence="15">
    <location>
        <begin position="528"/>
        <end position="748"/>
    </location>
</feature>
<dbReference type="AlphaFoldDB" id="E6ZI38"/>
<dbReference type="Pfam" id="PF00620">
    <property type="entry name" value="RhoGAP"/>
    <property type="match status" value="1"/>
</dbReference>
<feature type="compositionally biased region" description="Pro residues" evidence="15">
    <location>
        <begin position="715"/>
        <end position="724"/>
    </location>
</feature>
<dbReference type="SMART" id="SM00721">
    <property type="entry name" value="BAR"/>
    <property type="match status" value="1"/>
</dbReference>
<dbReference type="SUPFAM" id="SSF103657">
    <property type="entry name" value="BAR/IMD domain-like"/>
    <property type="match status" value="1"/>
</dbReference>
<evidence type="ECO:0000256" key="2">
    <source>
        <dbReference type="ARBA" id="ARBA00004279"/>
    </source>
</evidence>
<dbReference type="SMART" id="SM00324">
    <property type="entry name" value="RhoGAP"/>
    <property type="match status" value="1"/>
</dbReference>
<organism evidence="18">
    <name type="scientific">Dicentrarchus labrax</name>
    <name type="common">European seabass</name>
    <name type="synonym">Morone labrax</name>
    <dbReference type="NCBI Taxonomy" id="13489"/>
    <lineage>
        <taxon>Eukaryota</taxon>
        <taxon>Metazoa</taxon>
        <taxon>Chordata</taxon>
        <taxon>Craniata</taxon>
        <taxon>Vertebrata</taxon>
        <taxon>Euteleostomi</taxon>
        <taxon>Actinopterygii</taxon>
        <taxon>Neopterygii</taxon>
        <taxon>Teleostei</taxon>
        <taxon>Neoteleostei</taxon>
        <taxon>Acanthomorphata</taxon>
        <taxon>Eupercaria</taxon>
        <taxon>Moronidae</taxon>
        <taxon>Dicentrarchus</taxon>
    </lineage>
</organism>
<evidence type="ECO:0000256" key="10">
    <source>
        <dbReference type="ARBA" id="ARBA00059236"/>
    </source>
</evidence>
<dbReference type="InterPro" id="IPR008936">
    <property type="entry name" value="Rho_GTPase_activation_prot"/>
</dbReference>
<comment type="subunit">
    <text evidence="11">Interacts with BST2 (via cytoplasmic domain). Interacts (probably via PDZ-binding motif) with SHANK3 (via PDZ domain); the interaction takes place in dendritic spines and promotes GRIA1 exocytosis.</text>
</comment>
<dbReference type="FunFam" id="1.10.555.10:FF:000001">
    <property type="entry name" value="Rho GTPase activating protein 44"/>
    <property type="match status" value="1"/>
</dbReference>
<dbReference type="InterPro" id="IPR000198">
    <property type="entry name" value="RhoGAP_dom"/>
</dbReference>
<feature type="domain" description="BAR" evidence="17">
    <location>
        <begin position="14"/>
        <end position="254"/>
    </location>
</feature>
<keyword evidence="5" id="KW-0597">Phosphoprotein</keyword>
<dbReference type="PANTHER" id="PTHR14130">
    <property type="entry name" value="3BP-1 RELATED RHOGAP"/>
    <property type="match status" value="1"/>
</dbReference>
<evidence type="ECO:0000256" key="7">
    <source>
        <dbReference type="ARBA" id="ARBA00023018"/>
    </source>
</evidence>
<proteinExistence type="predicted"/>
<dbReference type="InterPro" id="IPR004148">
    <property type="entry name" value="BAR_dom"/>
</dbReference>
<keyword evidence="8" id="KW-0966">Cell projection</keyword>
<feature type="region of interest" description="Disordered" evidence="15">
    <location>
        <begin position="469"/>
        <end position="499"/>
    </location>
</feature>
<dbReference type="GO" id="GO:0005096">
    <property type="term" value="F:GTPase activator activity"/>
    <property type="evidence" value="ECO:0007669"/>
    <property type="project" value="UniProtKB-KW"/>
</dbReference>
<dbReference type="GO" id="GO:0061001">
    <property type="term" value="P:regulation of dendritic spine morphogenesis"/>
    <property type="evidence" value="ECO:0007669"/>
    <property type="project" value="TreeGrafter"/>
</dbReference>
<reference evidence="18" key="1">
    <citation type="journal article" date="2011" name="Comp. Biochem. Physiol. Part D Genomics Proteomics">
        <title>Analysis of single nucleotide polymorphisms in three chromosomes of European sea bass Dicentrarchus labrax.</title>
        <authorList>
            <person name="Kuhl H."/>
            <person name="Tine M."/>
            <person name="Hecht J."/>
            <person name="Knaust F."/>
            <person name="Reinhardt R."/>
        </authorList>
    </citation>
    <scope>NUCLEOTIDE SEQUENCE</scope>
</reference>
<dbReference type="CDD" id="cd07619">
    <property type="entry name" value="BAR_Rich2"/>
    <property type="match status" value="1"/>
</dbReference>
<dbReference type="Gene3D" id="1.10.555.10">
    <property type="entry name" value="Rho GTPase activation protein"/>
    <property type="match status" value="1"/>
</dbReference>
<dbReference type="InterPro" id="IPR047165">
    <property type="entry name" value="RHG17/44/SH3BP1-like"/>
</dbReference>
<dbReference type="GO" id="GO:0098886">
    <property type="term" value="P:modification of dendritic spine"/>
    <property type="evidence" value="ECO:0007669"/>
    <property type="project" value="TreeGrafter"/>
</dbReference>
<evidence type="ECO:0000259" key="17">
    <source>
        <dbReference type="PROSITE" id="PS51021"/>
    </source>
</evidence>
<sequence>MKKQFNRMRQLANQTVGRAEKTEVLSEDLLQVEKRLELVKQVSHSTHKKLTACLQGQQGVDVDKKSVRSPSKKLPLTTLAQCMVEGAAVLGDESLLGKMLKLCGDTQERLAQELILFELTIERDVIEPLYDLAEVEIPNIQKQRKHLAKLVLDMDSARTRYYQSAKSSGLSSNLQPTGAKADHLREEMEEAANRMEICRDQLSADMYSFVAKEIDYASYFQTLIEVQAEYHRKSLELLQSVLPQIKAHQETWVEKPCYGKPLEEHLALSGRDIAFPIEACVTMLLECGMQEEGLFRVAPSASKLKKLKASLDCGVLDVQEYSADPHAIAGALKSYLRELPEPLMTYELYNDWIQASNIQDQDKRLQALLNACEKLPPANNNNFKYLIKFLSKLTEYQDVNKMTPGNIAIVLGPNLLWMHNEGNITEMMTTVSLQIVGIIEPIIQHADWFFPGEIEFNVTGNYGSPVHTNHNANYSSMPSPDMDQIDRRQNDQSRRPLSVATDNMMLEFYKKDGIRKIQSMGVRVMDTSWVSRRGSSSTRKSSSTPPSVHPPAPPTDALVPEQPGEFSASPSPTPPPTSSDRASTLKNKELSPVIGQKGIQGTMTSSGQSQHSEHSPHTLRRAKKLAPIPPKGPYCQTGAMSDQSTGQPSPVSLSPTPPSTPSPYGFSYPQGYATIGSPGQMAQMATTPSLSSPPSLAGTLTKARPTPKPPRQRPSLPPPQPPTTPGSSPQPLDHSTGLLDGLSPGESMSTDSLCNLDIPIINVELDGIFDFDGISPFRNSVALLESTSNRAESEEESESTVL</sequence>
<evidence type="ECO:0000256" key="3">
    <source>
        <dbReference type="ARBA" id="ARBA00004552"/>
    </source>
</evidence>
<evidence type="ECO:0000256" key="14">
    <source>
        <dbReference type="ARBA" id="ARBA00076927"/>
    </source>
</evidence>
<dbReference type="GO" id="GO:0048786">
    <property type="term" value="C:presynaptic active zone"/>
    <property type="evidence" value="ECO:0007669"/>
    <property type="project" value="TreeGrafter"/>
</dbReference>
<dbReference type="GO" id="GO:0007165">
    <property type="term" value="P:signal transduction"/>
    <property type="evidence" value="ECO:0007669"/>
    <property type="project" value="InterPro"/>
</dbReference>
<reference evidence="18" key="3">
    <citation type="journal article" date="2011" name="Mar. Genomics">
        <title>Comparative analysis of intronless genes in teleost fish genomes: Insights into their evolution and molecular function.</title>
        <authorList>
            <person name="Tine M."/>
            <person name="Kuhl H."/>
            <person name="Beck A."/>
            <person name="Bargelloni L."/>
            <person name="Reinhardt R."/>
        </authorList>
    </citation>
    <scope>NUCLEOTIDE SEQUENCE</scope>
</reference>
<dbReference type="PROSITE" id="PS51021">
    <property type="entry name" value="BAR"/>
    <property type="match status" value="1"/>
</dbReference>
<evidence type="ECO:0000256" key="4">
    <source>
        <dbReference type="ARBA" id="ARBA00022468"/>
    </source>
</evidence>
<protein>
    <recommendedName>
        <fullName evidence="12">Rho GTPase-activating protein 44</fullName>
    </recommendedName>
    <alternativeName>
        <fullName evidence="13">Rho-type GTPase-activating protein RICH2</fullName>
    </alternativeName>
    <alternativeName>
        <fullName evidence="14">RhoGAP interacting with CIP4 homologs protein 2</fullName>
    </alternativeName>
</protein>
<evidence type="ECO:0000256" key="6">
    <source>
        <dbReference type="ARBA" id="ARBA00022753"/>
    </source>
</evidence>
<evidence type="ECO:0000259" key="16">
    <source>
        <dbReference type="PROSITE" id="PS50238"/>
    </source>
</evidence>
<dbReference type="SUPFAM" id="SSF48350">
    <property type="entry name" value="GTPase activation domain, GAP"/>
    <property type="match status" value="1"/>
</dbReference>
<comment type="function">
    <text evidence="10">GTPase-activating protein (GAP) that stimulates the GTPase activity of Rho-type GTPases. Thereby, controls Rho-type GTPases cycling between their active GTP-bound and inactive GDP-bound states. Acts as a GAP at least for CDC42 and RAC1. In neurons, is involved in dendritic spine formation and synaptic plasticity in a specific RAC1-GAP activity. Limits the initiation of exploratory dendritic filopodia. Recruited to actin-patches that seed filopodia, binds specifically to plasma membrane sections that are deformed inward by acto-myosin mediated contractile forces. Acts through GAP activity on RAC1 to reduce actin polymerization necessary for filopodia formation. In association with SHANK3, promotes GRIA1 exocytosis from recycling endosomes and spine morphological changes associated to long-term potentiation.</text>
</comment>
<evidence type="ECO:0000256" key="5">
    <source>
        <dbReference type="ARBA" id="ARBA00022553"/>
    </source>
</evidence>
<dbReference type="GO" id="GO:0014069">
    <property type="term" value="C:postsynaptic density"/>
    <property type="evidence" value="ECO:0007669"/>
    <property type="project" value="TreeGrafter"/>
</dbReference>
<dbReference type="GO" id="GO:0055037">
    <property type="term" value="C:recycling endosome"/>
    <property type="evidence" value="ECO:0007669"/>
    <property type="project" value="UniProtKB-SubCell"/>
</dbReference>
<keyword evidence="4" id="KW-0343">GTPase activation</keyword>
<feature type="compositionally biased region" description="Basic and acidic residues" evidence="15">
    <location>
        <begin position="484"/>
        <end position="494"/>
    </location>
</feature>
<evidence type="ECO:0000256" key="1">
    <source>
        <dbReference type="ARBA" id="ARBA00004172"/>
    </source>
</evidence>
<evidence type="ECO:0000256" key="11">
    <source>
        <dbReference type="ARBA" id="ARBA00063387"/>
    </source>
</evidence>
<evidence type="ECO:0000313" key="18">
    <source>
        <dbReference type="EMBL" id="CBN81722.1"/>
    </source>
</evidence>
<reference evidence="18" key="2">
    <citation type="journal article" date="2011" name="Genomics">
        <title>Directed sequencing and annotation of three Dicentrarchus labrax L. chromosomes by applying Sanger- and pyrosequencing technologies on pooled DNA of comparatively mapped BAC clones.</title>
        <authorList>
            <person name="Kuhl H."/>
            <person name="Tine M."/>
            <person name="Beck A."/>
            <person name="Timmermann B."/>
            <person name="Kodira C."/>
            <person name="Reinhardt R."/>
        </authorList>
    </citation>
    <scope>NUCLEOTIDE SEQUENCE</scope>
</reference>
<dbReference type="GO" id="GO:0043197">
    <property type="term" value="C:dendritic spine"/>
    <property type="evidence" value="ECO:0007669"/>
    <property type="project" value="UniProtKB-SubCell"/>
</dbReference>
<feature type="compositionally biased region" description="Low complexity" evidence="15">
    <location>
        <begin position="531"/>
        <end position="546"/>
    </location>
</feature>
<feature type="compositionally biased region" description="Polar residues" evidence="15">
    <location>
        <begin position="638"/>
        <end position="647"/>
    </location>
</feature>
<feature type="domain" description="Rho-GAP" evidence="16">
    <location>
        <begin position="260"/>
        <end position="450"/>
    </location>
</feature>
<name>E6ZI38_DICLA</name>
<evidence type="ECO:0000256" key="15">
    <source>
        <dbReference type="SAM" id="MobiDB-lite"/>
    </source>
</evidence>
<evidence type="ECO:0000256" key="13">
    <source>
        <dbReference type="ARBA" id="ARBA00074989"/>
    </source>
</evidence>
<dbReference type="FunFam" id="1.20.1270.60:FF:000018">
    <property type="entry name" value="Rho GTPase activating protein 44"/>
    <property type="match status" value="1"/>
</dbReference>
<dbReference type="Pfam" id="PF03114">
    <property type="entry name" value="BAR"/>
    <property type="match status" value="1"/>
</dbReference>
<keyword evidence="7" id="KW-0770">Synapse</keyword>
<dbReference type="GO" id="GO:0031256">
    <property type="term" value="C:leading edge membrane"/>
    <property type="evidence" value="ECO:0007669"/>
    <property type="project" value="TreeGrafter"/>
</dbReference>
<dbReference type="GO" id="GO:0098887">
    <property type="term" value="P:neurotransmitter receptor transport, endosome to postsynaptic membrane"/>
    <property type="evidence" value="ECO:0007669"/>
    <property type="project" value="TreeGrafter"/>
</dbReference>
<feature type="compositionally biased region" description="Polar residues" evidence="15">
    <location>
        <begin position="469"/>
        <end position="478"/>
    </location>
</feature>
<dbReference type="InterPro" id="IPR027267">
    <property type="entry name" value="AH/BAR_dom_sf"/>
</dbReference>
<gene>
    <name evidence="18" type="primary">RICH2</name>
    <name evidence="18" type="ORF">DLA_Ib05640</name>
</gene>
<feature type="compositionally biased region" description="Low complexity" evidence="15">
    <location>
        <begin position="685"/>
        <end position="701"/>
    </location>
</feature>
<dbReference type="GO" id="GO:0035021">
    <property type="term" value="P:negative regulation of Rac protein signal transduction"/>
    <property type="evidence" value="ECO:0007669"/>
    <property type="project" value="TreeGrafter"/>
</dbReference>
<accession>E6ZI38</accession>